<organism evidence="1 2">
    <name type="scientific">Kribbella deserti</name>
    <dbReference type="NCBI Taxonomy" id="1926257"/>
    <lineage>
        <taxon>Bacteria</taxon>
        <taxon>Bacillati</taxon>
        <taxon>Actinomycetota</taxon>
        <taxon>Actinomycetes</taxon>
        <taxon>Propionibacteriales</taxon>
        <taxon>Kribbellaceae</taxon>
        <taxon>Kribbella</taxon>
    </lineage>
</organism>
<keyword evidence="2" id="KW-1185">Reference proteome</keyword>
<evidence type="ECO:0000313" key="1">
    <source>
        <dbReference type="EMBL" id="MFC0627479.1"/>
    </source>
</evidence>
<comment type="caution">
    <text evidence="1">The sequence shown here is derived from an EMBL/GenBank/DDBJ whole genome shotgun (WGS) entry which is preliminary data.</text>
</comment>
<name>A0ABV6QS65_9ACTN</name>
<gene>
    <name evidence="1" type="ORF">ACFFGN_25620</name>
</gene>
<sequence length="62" mass="6995">MTMTEKYRPVPVQALLCGRWVAAEAVAVRRTSTSGAVRQVLLEHHGHLEWIDAALVRRDRVS</sequence>
<dbReference type="EMBL" id="JBHLTC010000035">
    <property type="protein sequence ID" value="MFC0627479.1"/>
    <property type="molecule type" value="Genomic_DNA"/>
</dbReference>
<reference evidence="1 2" key="1">
    <citation type="submission" date="2024-09" db="EMBL/GenBank/DDBJ databases">
        <authorList>
            <person name="Sun Q."/>
            <person name="Mori K."/>
        </authorList>
    </citation>
    <scope>NUCLEOTIDE SEQUENCE [LARGE SCALE GENOMIC DNA]</scope>
    <source>
        <strain evidence="1 2">CGMCC 1.15906</strain>
    </source>
</reference>
<accession>A0ABV6QS65</accession>
<dbReference type="RefSeq" id="WP_380052320.1">
    <property type="nucleotide sequence ID" value="NZ_JBHLTC010000035.1"/>
</dbReference>
<evidence type="ECO:0000313" key="2">
    <source>
        <dbReference type="Proteomes" id="UP001589890"/>
    </source>
</evidence>
<dbReference type="Proteomes" id="UP001589890">
    <property type="component" value="Unassembled WGS sequence"/>
</dbReference>
<protein>
    <submittedName>
        <fullName evidence="1">Uncharacterized protein</fullName>
    </submittedName>
</protein>
<proteinExistence type="predicted"/>